<proteinExistence type="predicted"/>
<comment type="caution">
    <text evidence="3">The sequence shown here is derived from an EMBL/GenBank/DDBJ whole genome shotgun (WGS) entry which is preliminary data.</text>
</comment>
<feature type="region of interest" description="Disordered" evidence="1">
    <location>
        <begin position="201"/>
        <end position="270"/>
    </location>
</feature>
<reference evidence="3 4" key="1">
    <citation type="submission" date="2016-02" db="EMBL/GenBank/DDBJ databases">
        <title>Biosynthesis of antibiotic leucinostatins and their inhibition on Phytophthora in bio-control Purpureocillium lilacinum.</title>
        <authorList>
            <person name="Wang G."/>
            <person name="Liu Z."/>
            <person name="Lin R."/>
            <person name="Li E."/>
            <person name="Mao Z."/>
            <person name="Ling J."/>
            <person name="Yin W."/>
            <person name="Xie B."/>
        </authorList>
    </citation>
    <scope>NUCLEOTIDE SEQUENCE [LARGE SCALE GENOMIC DNA]</scope>
    <source>
        <strain evidence="3">PLFJ-1</strain>
    </source>
</reference>
<name>A0A179HJM8_PURLI</name>
<protein>
    <submittedName>
        <fullName evidence="3">Uncharacterized protein</fullName>
    </submittedName>
</protein>
<feature type="signal peptide" evidence="2">
    <location>
        <begin position="1"/>
        <end position="19"/>
    </location>
</feature>
<dbReference type="AlphaFoldDB" id="A0A179HJM8"/>
<feature type="compositionally biased region" description="Gly residues" evidence="1">
    <location>
        <begin position="246"/>
        <end position="263"/>
    </location>
</feature>
<accession>A0A179HJM8</accession>
<organism evidence="3 4">
    <name type="scientific">Purpureocillium lilacinum</name>
    <name type="common">Paecilomyces lilacinus</name>
    <dbReference type="NCBI Taxonomy" id="33203"/>
    <lineage>
        <taxon>Eukaryota</taxon>
        <taxon>Fungi</taxon>
        <taxon>Dikarya</taxon>
        <taxon>Ascomycota</taxon>
        <taxon>Pezizomycotina</taxon>
        <taxon>Sordariomycetes</taxon>
        <taxon>Hypocreomycetidae</taxon>
        <taxon>Hypocreales</taxon>
        <taxon>Ophiocordycipitaceae</taxon>
        <taxon>Purpureocillium</taxon>
    </lineage>
</organism>
<evidence type="ECO:0000256" key="2">
    <source>
        <dbReference type="SAM" id="SignalP"/>
    </source>
</evidence>
<dbReference type="Proteomes" id="UP000078340">
    <property type="component" value="Unassembled WGS sequence"/>
</dbReference>
<evidence type="ECO:0000256" key="1">
    <source>
        <dbReference type="SAM" id="MobiDB-lite"/>
    </source>
</evidence>
<evidence type="ECO:0000313" key="3">
    <source>
        <dbReference type="EMBL" id="OAQ89670.1"/>
    </source>
</evidence>
<gene>
    <name evidence="3" type="ORF">VFPFJ_06084</name>
</gene>
<keyword evidence="2" id="KW-0732">Signal</keyword>
<sequence length="382" mass="40930">MEMLRLLLLGSAALAPVAAGVGLRPDIGQLGKALDAHYEPNKLWQRANPPADDGKDLVFETIVHYCCEREQDCPTEGDIRLTIETLNEYFSRAKIRFEFQKAVHQSDCGLDPANHDQDAIDRLMARVREGGLDVYNIMIRAGPEAERIGGTCYTPTPGSARRLGNFMEIGIPMGKHLFWSCEQIRILRQWGNIRKHGQEDGFGITHDAADPPPRGPAGTYCPGAGGSDGGAGGSGGDAGNTDGQSSGEGGGAPASGSPPGGAGCKNPDFKIPPPPAGYGSWCGIPEDAWEQFKTPRAEGNKAFLGVIRLPRLAEGSRAEGSKVLLGVIHLPRLMEDSKMPRVEGSEVFLAVVRLPRQAMGSKASHSRTVRMACVAQQSRYGY</sequence>
<feature type="chain" id="PRO_5008103672" evidence="2">
    <location>
        <begin position="20"/>
        <end position="382"/>
    </location>
</feature>
<dbReference type="EMBL" id="LSBI01000005">
    <property type="protein sequence ID" value="OAQ89670.1"/>
    <property type="molecule type" value="Genomic_DNA"/>
</dbReference>
<evidence type="ECO:0000313" key="4">
    <source>
        <dbReference type="Proteomes" id="UP000078340"/>
    </source>
</evidence>
<feature type="compositionally biased region" description="Gly residues" evidence="1">
    <location>
        <begin position="223"/>
        <end position="238"/>
    </location>
</feature>